<dbReference type="InterPro" id="IPR001482">
    <property type="entry name" value="T2SS/T4SS_dom"/>
</dbReference>
<sequence>MEIKELLQEMVRLDASDIYLTVDLPPMYRKEGINSPFGTKKLTAEDTRTLAEDMLSEKQRKDFYQTMEMNLALYYPELGRFRVNIFFQQRNIGLVIRQIKINIQTIDDLHLPHIFKDIAMTKRGLILVVGATGSGKSTTLAAMVDYRNTHNSGHIITIEDPLEFVHRHKKSVITQREVGIDTLSFHDALKNTLRQAPDVILVGEIRDTETMESAITFAETGHLCLGTLHANNANQAIERVINFFPSERHEQIYLLLSLNLRSIISQRLVPSKDGKRVAAFEVLLDTSRIKDLILKRQIELLKEAMSKGTQEGMATFDQSLFNLYKNGRISYENAIAYADSSNDLRLQIKAEKSDETKDDKTARFKLKL</sequence>
<comment type="similarity">
    <text evidence="1">Belongs to the GSP E family.</text>
</comment>
<dbReference type="AlphaFoldDB" id="A0A533Q6C9"/>
<dbReference type="Proteomes" id="UP000319783">
    <property type="component" value="Unassembled WGS sequence"/>
</dbReference>
<protein>
    <submittedName>
        <fullName evidence="3">Twitching motility protein PilT</fullName>
    </submittedName>
</protein>
<evidence type="ECO:0000256" key="1">
    <source>
        <dbReference type="ARBA" id="ARBA00006611"/>
    </source>
</evidence>
<evidence type="ECO:0000259" key="2">
    <source>
        <dbReference type="PROSITE" id="PS00662"/>
    </source>
</evidence>
<dbReference type="EMBL" id="SULG01000130">
    <property type="protein sequence ID" value="TLD40122.1"/>
    <property type="molecule type" value="Genomic_DNA"/>
</dbReference>
<dbReference type="PANTHER" id="PTHR30486">
    <property type="entry name" value="TWITCHING MOTILITY PROTEIN PILT"/>
    <property type="match status" value="1"/>
</dbReference>
<feature type="domain" description="Bacterial type II secretion system protein E" evidence="2">
    <location>
        <begin position="193"/>
        <end position="207"/>
    </location>
</feature>
<dbReference type="Gene3D" id="3.30.450.90">
    <property type="match status" value="1"/>
</dbReference>
<dbReference type="InterPro" id="IPR027417">
    <property type="entry name" value="P-loop_NTPase"/>
</dbReference>
<accession>A0A533Q6C9</accession>
<dbReference type="GO" id="GO:0016887">
    <property type="term" value="F:ATP hydrolysis activity"/>
    <property type="evidence" value="ECO:0007669"/>
    <property type="project" value="InterPro"/>
</dbReference>
<dbReference type="PROSITE" id="PS00662">
    <property type="entry name" value="T2SP_E"/>
    <property type="match status" value="1"/>
</dbReference>
<evidence type="ECO:0000313" key="4">
    <source>
        <dbReference type="Proteomes" id="UP000319783"/>
    </source>
</evidence>
<dbReference type="Gene3D" id="3.40.50.300">
    <property type="entry name" value="P-loop containing nucleotide triphosphate hydrolases"/>
    <property type="match status" value="1"/>
</dbReference>
<organism evidence="3 4">
    <name type="scientific">Candidatus Jettenia ecosi</name>
    <dbReference type="NCBI Taxonomy" id="2494326"/>
    <lineage>
        <taxon>Bacteria</taxon>
        <taxon>Pseudomonadati</taxon>
        <taxon>Planctomycetota</taxon>
        <taxon>Candidatus Brocadiia</taxon>
        <taxon>Candidatus Brocadiales</taxon>
        <taxon>Candidatus Brocadiaceae</taxon>
        <taxon>Candidatus Jettenia</taxon>
    </lineage>
</organism>
<reference evidence="3 4" key="1">
    <citation type="submission" date="2019-04" db="EMBL/GenBank/DDBJ databases">
        <title>Genome of a novel bacterium Candidatus Jettenia ecosi reconstructed from metagenome of an anammox bioreactor.</title>
        <authorList>
            <person name="Mardanov A.V."/>
            <person name="Beletsky A.V."/>
            <person name="Ravin N.V."/>
            <person name="Botchkova E.A."/>
            <person name="Litti Y.V."/>
            <person name="Nozhevnikova A.N."/>
        </authorList>
    </citation>
    <scope>NUCLEOTIDE SEQUENCE [LARGE SCALE GENOMIC DNA]</scope>
    <source>
        <strain evidence="3">J2</strain>
    </source>
</reference>
<proteinExistence type="inferred from homology"/>
<dbReference type="Pfam" id="PF00437">
    <property type="entry name" value="T2SSE"/>
    <property type="match status" value="1"/>
</dbReference>
<dbReference type="InterPro" id="IPR050921">
    <property type="entry name" value="T4SS_GSP_E_ATPase"/>
</dbReference>
<evidence type="ECO:0000313" key="3">
    <source>
        <dbReference type="EMBL" id="TLD40122.1"/>
    </source>
</evidence>
<dbReference type="GO" id="GO:0005524">
    <property type="term" value="F:ATP binding"/>
    <property type="evidence" value="ECO:0007669"/>
    <property type="project" value="InterPro"/>
</dbReference>
<dbReference type="NCBIfam" id="TIGR01420">
    <property type="entry name" value="pilT_fam"/>
    <property type="match status" value="1"/>
</dbReference>
<dbReference type="SUPFAM" id="SSF52540">
    <property type="entry name" value="P-loop containing nucleoside triphosphate hydrolases"/>
    <property type="match status" value="1"/>
</dbReference>
<dbReference type="PANTHER" id="PTHR30486:SF12">
    <property type="entry name" value="TYPE IV PILUS ATPASE PILU"/>
    <property type="match status" value="1"/>
</dbReference>
<comment type="caution">
    <text evidence="3">The sequence shown here is derived from an EMBL/GenBank/DDBJ whole genome shotgun (WGS) entry which is preliminary data.</text>
</comment>
<gene>
    <name evidence="3" type="ORF">JETT_3615</name>
</gene>
<dbReference type="CDD" id="cd01131">
    <property type="entry name" value="PilT"/>
    <property type="match status" value="1"/>
</dbReference>
<dbReference type="InterPro" id="IPR006321">
    <property type="entry name" value="PilT/PilU"/>
</dbReference>
<name>A0A533Q6C9_9BACT</name>